<accession>A0A4Q7NH83</accession>
<dbReference type="InterPro" id="IPR041586">
    <property type="entry name" value="PsrA_TetR_C"/>
</dbReference>
<proteinExistence type="predicted"/>
<evidence type="ECO:0000259" key="3">
    <source>
        <dbReference type="PROSITE" id="PS50977"/>
    </source>
</evidence>
<dbReference type="OrthoDB" id="2356263at2"/>
<dbReference type="Proteomes" id="UP000292445">
    <property type="component" value="Unassembled WGS sequence"/>
</dbReference>
<comment type="caution">
    <text evidence="4">The sequence shown here is derived from an EMBL/GenBank/DDBJ whole genome shotgun (WGS) entry which is preliminary data.</text>
</comment>
<dbReference type="SUPFAM" id="SSF46689">
    <property type="entry name" value="Homeodomain-like"/>
    <property type="match status" value="1"/>
</dbReference>
<dbReference type="RefSeq" id="WP_130355615.1">
    <property type="nucleotide sequence ID" value="NZ_SGXC01000001.1"/>
</dbReference>
<dbReference type="GO" id="GO:0003700">
    <property type="term" value="F:DNA-binding transcription factor activity"/>
    <property type="evidence" value="ECO:0007669"/>
    <property type="project" value="TreeGrafter"/>
</dbReference>
<dbReference type="PANTHER" id="PTHR30055:SF235">
    <property type="entry name" value="TRANSCRIPTIONAL REGULATORY PROTEIN"/>
    <property type="match status" value="1"/>
</dbReference>
<dbReference type="EMBL" id="SGXC01000001">
    <property type="protein sequence ID" value="RZS84229.1"/>
    <property type="molecule type" value="Genomic_DNA"/>
</dbReference>
<organism evidence="4 5">
    <name type="scientific">Pigmentiphaga kullae</name>
    <dbReference type="NCBI Taxonomy" id="151784"/>
    <lineage>
        <taxon>Bacteria</taxon>
        <taxon>Pseudomonadati</taxon>
        <taxon>Pseudomonadota</taxon>
        <taxon>Betaproteobacteria</taxon>
        <taxon>Burkholderiales</taxon>
        <taxon>Alcaligenaceae</taxon>
        <taxon>Pigmentiphaga</taxon>
    </lineage>
</organism>
<gene>
    <name evidence="4" type="ORF">EV675_0240</name>
</gene>
<dbReference type="Pfam" id="PF17939">
    <property type="entry name" value="TetR_C_30"/>
    <property type="match status" value="1"/>
</dbReference>
<dbReference type="InterPro" id="IPR001647">
    <property type="entry name" value="HTH_TetR"/>
</dbReference>
<sequence>MTTAPPKRRRAASVEVPNARERLIKAAEDQFFEKGFSAASIRTIASNAGVNSALIAYHFGSKEELFRIVFQNAIAPMNQQRTDNFMRLEKAGGYSVEDVLRAWIEPIFQPAFIHGSRPTAALSFSLGEEQRDLLNQLIAETYTEVNERFLNLMRKLAPHLSRESLVRRLFFMSGAVMLATRVDEHSFSKLLQKPGNTPDFAALTARVIEFSVPGFLADEEP</sequence>
<evidence type="ECO:0000313" key="4">
    <source>
        <dbReference type="EMBL" id="RZS84229.1"/>
    </source>
</evidence>
<dbReference type="Gene3D" id="1.10.357.10">
    <property type="entry name" value="Tetracycline Repressor, domain 2"/>
    <property type="match status" value="1"/>
</dbReference>
<reference evidence="4 5" key="1">
    <citation type="submission" date="2019-02" db="EMBL/GenBank/DDBJ databases">
        <title>Genomic Encyclopedia of Type Strains, Phase IV (KMG-IV): sequencing the most valuable type-strain genomes for metagenomic binning, comparative biology and taxonomic classification.</title>
        <authorList>
            <person name="Goeker M."/>
        </authorList>
    </citation>
    <scope>NUCLEOTIDE SEQUENCE [LARGE SCALE GENOMIC DNA]</scope>
    <source>
        <strain evidence="4 5">K24</strain>
    </source>
</reference>
<dbReference type="PROSITE" id="PS50977">
    <property type="entry name" value="HTH_TETR_2"/>
    <property type="match status" value="1"/>
</dbReference>
<protein>
    <submittedName>
        <fullName evidence="4">TetR family transcriptional regulator</fullName>
    </submittedName>
</protein>
<feature type="DNA-binding region" description="H-T-H motif" evidence="2">
    <location>
        <begin position="40"/>
        <end position="59"/>
    </location>
</feature>
<evidence type="ECO:0000313" key="5">
    <source>
        <dbReference type="Proteomes" id="UP000292445"/>
    </source>
</evidence>
<dbReference type="InterPro" id="IPR036271">
    <property type="entry name" value="Tet_transcr_reg_TetR-rel_C_sf"/>
</dbReference>
<dbReference type="PRINTS" id="PR00455">
    <property type="entry name" value="HTHTETR"/>
</dbReference>
<name>A0A4Q7NH83_9BURK</name>
<feature type="domain" description="HTH tetR-type" evidence="3">
    <location>
        <begin position="17"/>
        <end position="77"/>
    </location>
</feature>
<dbReference type="InterPro" id="IPR050109">
    <property type="entry name" value="HTH-type_TetR-like_transc_reg"/>
</dbReference>
<dbReference type="InterPro" id="IPR009057">
    <property type="entry name" value="Homeodomain-like_sf"/>
</dbReference>
<dbReference type="PANTHER" id="PTHR30055">
    <property type="entry name" value="HTH-TYPE TRANSCRIPTIONAL REGULATOR RUTR"/>
    <property type="match status" value="1"/>
</dbReference>
<dbReference type="Pfam" id="PF00440">
    <property type="entry name" value="TetR_N"/>
    <property type="match status" value="1"/>
</dbReference>
<dbReference type="SUPFAM" id="SSF48498">
    <property type="entry name" value="Tetracyclin repressor-like, C-terminal domain"/>
    <property type="match status" value="1"/>
</dbReference>
<dbReference type="AlphaFoldDB" id="A0A4Q7NH83"/>
<keyword evidence="1 2" id="KW-0238">DNA-binding</keyword>
<evidence type="ECO:0000256" key="1">
    <source>
        <dbReference type="ARBA" id="ARBA00023125"/>
    </source>
</evidence>
<keyword evidence="5" id="KW-1185">Reference proteome</keyword>
<evidence type="ECO:0000256" key="2">
    <source>
        <dbReference type="PROSITE-ProRule" id="PRU00335"/>
    </source>
</evidence>
<dbReference type="GO" id="GO:0000976">
    <property type="term" value="F:transcription cis-regulatory region binding"/>
    <property type="evidence" value="ECO:0007669"/>
    <property type="project" value="TreeGrafter"/>
</dbReference>